<dbReference type="InterPro" id="IPR001080">
    <property type="entry name" value="3Fe4S_ferredoxin"/>
</dbReference>
<proteinExistence type="predicted"/>
<comment type="caution">
    <text evidence="8">The sequence shown here is derived from an EMBL/GenBank/DDBJ whole genome shotgun (WGS) entry which is preliminary data.</text>
</comment>
<dbReference type="InterPro" id="IPR017896">
    <property type="entry name" value="4Fe4S_Fe-S-bd"/>
</dbReference>
<dbReference type="Gene3D" id="3.30.70.20">
    <property type="match status" value="1"/>
</dbReference>
<accession>A0A3N5AD48</accession>
<keyword evidence="4 6" id="KW-0408">Iron</keyword>
<dbReference type="GO" id="GO:0009055">
    <property type="term" value="F:electron transfer activity"/>
    <property type="evidence" value="ECO:0007669"/>
    <property type="project" value="UniProtKB-UniRule"/>
</dbReference>
<dbReference type="OrthoDB" id="9803319at2"/>
<keyword evidence="3 6" id="KW-0249">Electron transport</keyword>
<evidence type="ECO:0000256" key="6">
    <source>
        <dbReference type="RuleBase" id="RU368020"/>
    </source>
</evidence>
<dbReference type="EMBL" id="RKRE01000003">
    <property type="protein sequence ID" value="RPF42577.1"/>
    <property type="molecule type" value="Genomic_DNA"/>
</dbReference>
<dbReference type="GO" id="GO:0005506">
    <property type="term" value="F:iron ion binding"/>
    <property type="evidence" value="ECO:0007669"/>
    <property type="project" value="UniProtKB-UniRule"/>
</dbReference>
<keyword evidence="9" id="KW-1185">Reference proteome</keyword>
<keyword evidence="1 6" id="KW-0813">Transport</keyword>
<dbReference type="RefSeq" id="WP_123930896.1">
    <property type="nucleotide sequence ID" value="NZ_RKRE01000003.1"/>
</dbReference>
<name>A0A3N5AD48_9THEO</name>
<evidence type="ECO:0000259" key="7">
    <source>
        <dbReference type="PROSITE" id="PS51379"/>
    </source>
</evidence>
<dbReference type="AlphaFoldDB" id="A0A3N5AD48"/>
<dbReference type="GO" id="GO:0051536">
    <property type="term" value="F:iron-sulfur cluster binding"/>
    <property type="evidence" value="ECO:0007669"/>
    <property type="project" value="UniProtKB-KW"/>
</dbReference>
<keyword evidence="5 6" id="KW-0411">Iron-sulfur</keyword>
<dbReference type="PROSITE" id="PS00198">
    <property type="entry name" value="4FE4S_FER_1"/>
    <property type="match status" value="1"/>
</dbReference>
<organism evidence="8 9">
    <name type="scientific">Thermodesulfitimonas autotrophica</name>
    <dbReference type="NCBI Taxonomy" id="1894989"/>
    <lineage>
        <taxon>Bacteria</taxon>
        <taxon>Bacillati</taxon>
        <taxon>Bacillota</taxon>
        <taxon>Clostridia</taxon>
        <taxon>Thermoanaerobacterales</taxon>
        <taxon>Thermoanaerobacteraceae</taxon>
        <taxon>Thermodesulfitimonas</taxon>
    </lineage>
</organism>
<evidence type="ECO:0000256" key="5">
    <source>
        <dbReference type="ARBA" id="ARBA00023014"/>
    </source>
</evidence>
<gene>
    <name evidence="8" type="ORF">EDD75_1678</name>
</gene>
<dbReference type="PROSITE" id="PS51379">
    <property type="entry name" value="4FE4S_FER_2"/>
    <property type="match status" value="1"/>
</dbReference>
<evidence type="ECO:0000313" key="9">
    <source>
        <dbReference type="Proteomes" id="UP000282654"/>
    </source>
</evidence>
<dbReference type="InterPro" id="IPR017900">
    <property type="entry name" value="4Fe4S_Fe_S_CS"/>
</dbReference>
<dbReference type="Pfam" id="PF13370">
    <property type="entry name" value="Fer4_13"/>
    <property type="match status" value="1"/>
</dbReference>
<feature type="domain" description="4Fe-4S ferredoxin-type" evidence="7">
    <location>
        <begin position="3"/>
        <end position="31"/>
    </location>
</feature>
<sequence>MVKIPYIEVSECYGCGNCVVICPEVFQMNEVGKFAQVVNSGADSEECILEAMLACPARCIRWTDE</sequence>
<dbReference type="PANTHER" id="PTHR36923">
    <property type="entry name" value="FERREDOXIN"/>
    <property type="match status" value="1"/>
</dbReference>
<evidence type="ECO:0000256" key="1">
    <source>
        <dbReference type="ARBA" id="ARBA00022448"/>
    </source>
</evidence>
<protein>
    <recommendedName>
        <fullName evidence="6">Ferredoxin</fullName>
    </recommendedName>
</protein>
<dbReference type="Proteomes" id="UP000282654">
    <property type="component" value="Unassembled WGS sequence"/>
</dbReference>
<dbReference type="SUPFAM" id="SSF54862">
    <property type="entry name" value="4Fe-4S ferredoxins"/>
    <property type="match status" value="1"/>
</dbReference>
<dbReference type="PANTHER" id="PTHR36923:SF3">
    <property type="entry name" value="FERREDOXIN"/>
    <property type="match status" value="1"/>
</dbReference>
<dbReference type="InterPro" id="IPR051269">
    <property type="entry name" value="Fe-S_cluster_ET"/>
</dbReference>
<keyword evidence="2 6" id="KW-0479">Metal-binding</keyword>
<evidence type="ECO:0000256" key="2">
    <source>
        <dbReference type="ARBA" id="ARBA00022723"/>
    </source>
</evidence>
<evidence type="ECO:0000313" key="8">
    <source>
        <dbReference type="EMBL" id="RPF42577.1"/>
    </source>
</evidence>
<dbReference type="PRINTS" id="PR00352">
    <property type="entry name" value="3FE4SFRDOXIN"/>
</dbReference>
<evidence type="ECO:0000256" key="4">
    <source>
        <dbReference type="ARBA" id="ARBA00023004"/>
    </source>
</evidence>
<comment type="function">
    <text evidence="6">Ferredoxins are iron-sulfur proteins that transfer electrons in a wide variety of metabolic reactions.</text>
</comment>
<reference evidence="8 9" key="1">
    <citation type="submission" date="2018-11" db="EMBL/GenBank/DDBJ databases">
        <title>Genomic Encyclopedia of Type Strains, Phase IV (KMG-IV): sequencing the most valuable type-strain genomes for metagenomic binning, comparative biology and taxonomic classification.</title>
        <authorList>
            <person name="Goeker M."/>
        </authorList>
    </citation>
    <scope>NUCLEOTIDE SEQUENCE [LARGE SCALE GENOMIC DNA]</scope>
    <source>
        <strain evidence="8 9">DSM 102936</strain>
    </source>
</reference>
<evidence type="ECO:0000256" key="3">
    <source>
        <dbReference type="ARBA" id="ARBA00022982"/>
    </source>
</evidence>